<proteinExistence type="predicted"/>
<reference evidence="1" key="1">
    <citation type="journal article" date="2019" name="Sci. Rep.">
        <title>Draft genome of Tanacetum cinerariifolium, the natural source of mosquito coil.</title>
        <authorList>
            <person name="Yamashiro T."/>
            <person name="Shiraishi A."/>
            <person name="Satake H."/>
            <person name="Nakayama K."/>
        </authorList>
    </citation>
    <scope>NUCLEOTIDE SEQUENCE</scope>
</reference>
<gene>
    <name evidence="1" type="ORF">Tci_861431</name>
</gene>
<feature type="non-terminal residue" evidence="1">
    <location>
        <position position="1"/>
    </location>
</feature>
<dbReference type="AlphaFoldDB" id="A0A699RYQ3"/>
<evidence type="ECO:0000313" key="1">
    <source>
        <dbReference type="EMBL" id="GFC89461.1"/>
    </source>
</evidence>
<name>A0A699RYQ3_TANCI</name>
<accession>A0A699RYQ3</accession>
<comment type="caution">
    <text evidence="1">The sequence shown here is derived from an EMBL/GenBank/DDBJ whole genome shotgun (WGS) entry which is preliminary data.</text>
</comment>
<organism evidence="1">
    <name type="scientific">Tanacetum cinerariifolium</name>
    <name type="common">Dalmatian daisy</name>
    <name type="synonym">Chrysanthemum cinerariifolium</name>
    <dbReference type="NCBI Taxonomy" id="118510"/>
    <lineage>
        <taxon>Eukaryota</taxon>
        <taxon>Viridiplantae</taxon>
        <taxon>Streptophyta</taxon>
        <taxon>Embryophyta</taxon>
        <taxon>Tracheophyta</taxon>
        <taxon>Spermatophyta</taxon>
        <taxon>Magnoliopsida</taxon>
        <taxon>eudicotyledons</taxon>
        <taxon>Gunneridae</taxon>
        <taxon>Pentapetalae</taxon>
        <taxon>asterids</taxon>
        <taxon>campanulids</taxon>
        <taxon>Asterales</taxon>
        <taxon>Asteraceae</taxon>
        <taxon>Asteroideae</taxon>
        <taxon>Anthemideae</taxon>
        <taxon>Anthemidinae</taxon>
        <taxon>Tanacetum</taxon>
    </lineage>
</organism>
<protein>
    <submittedName>
        <fullName evidence="1">Uncharacterized protein</fullName>
    </submittedName>
</protein>
<dbReference type="EMBL" id="BKCJ011121048">
    <property type="protein sequence ID" value="GFC89461.1"/>
    <property type="molecule type" value="Genomic_DNA"/>
</dbReference>
<sequence>VDVCRGGGVRWKWWVAVMMVAAAAMVGTKGEWRHVMESGVVDLVDRGGRSIFGVRWKSSPEKSFGGGGRRVVAGGGEVREGFVCV</sequence>